<accession>A0AAV4QQ30</accession>
<name>A0AAV4QQ30_CAEEX</name>
<evidence type="ECO:0000313" key="2">
    <source>
        <dbReference type="Proteomes" id="UP001054945"/>
    </source>
</evidence>
<protein>
    <recommendedName>
        <fullName evidence="3">Secreted protein</fullName>
    </recommendedName>
</protein>
<dbReference type="EMBL" id="BPLR01006656">
    <property type="protein sequence ID" value="GIY11535.1"/>
    <property type="molecule type" value="Genomic_DNA"/>
</dbReference>
<dbReference type="Proteomes" id="UP001054945">
    <property type="component" value="Unassembled WGS sequence"/>
</dbReference>
<comment type="caution">
    <text evidence="1">The sequence shown here is derived from an EMBL/GenBank/DDBJ whole genome shotgun (WGS) entry which is preliminary data.</text>
</comment>
<gene>
    <name evidence="1" type="ORF">CEXT_206311</name>
</gene>
<evidence type="ECO:0008006" key="3">
    <source>
        <dbReference type="Google" id="ProtNLM"/>
    </source>
</evidence>
<reference evidence="1 2" key="1">
    <citation type="submission" date="2021-06" db="EMBL/GenBank/DDBJ databases">
        <title>Caerostris extrusa draft genome.</title>
        <authorList>
            <person name="Kono N."/>
            <person name="Arakawa K."/>
        </authorList>
    </citation>
    <scope>NUCLEOTIDE SEQUENCE [LARGE SCALE GENOMIC DNA]</scope>
</reference>
<organism evidence="1 2">
    <name type="scientific">Caerostris extrusa</name>
    <name type="common">Bark spider</name>
    <name type="synonym">Caerostris bankana</name>
    <dbReference type="NCBI Taxonomy" id="172846"/>
    <lineage>
        <taxon>Eukaryota</taxon>
        <taxon>Metazoa</taxon>
        <taxon>Ecdysozoa</taxon>
        <taxon>Arthropoda</taxon>
        <taxon>Chelicerata</taxon>
        <taxon>Arachnida</taxon>
        <taxon>Araneae</taxon>
        <taxon>Araneomorphae</taxon>
        <taxon>Entelegynae</taxon>
        <taxon>Araneoidea</taxon>
        <taxon>Araneidae</taxon>
        <taxon>Caerostris</taxon>
    </lineage>
</organism>
<keyword evidence="2" id="KW-1185">Reference proteome</keyword>
<proteinExistence type="predicted"/>
<evidence type="ECO:0000313" key="1">
    <source>
        <dbReference type="EMBL" id="GIY11535.1"/>
    </source>
</evidence>
<dbReference type="AlphaFoldDB" id="A0AAV4QQ30"/>
<sequence>MWVYVYPVSVFHQPGILSLFSRCSAANWLDGPNDFPLSDLTEKDCPGFSRRIPNKPRVHNSFRAAAEPPGCSAMEECRRCAPREYHALFTYNVCTWHLLYFFQFF</sequence>